<dbReference type="EMBL" id="CP013421">
    <property type="protein sequence ID" value="AOJ76712.1"/>
    <property type="molecule type" value="Genomic_DNA"/>
</dbReference>
<gene>
    <name evidence="1" type="ORF">WJ35_16665</name>
</gene>
<accession>A0A1B4LHQ5</accession>
<evidence type="ECO:0000313" key="1">
    <source>
        <dbReference type="EMBL" id="AOJ76712.1"/>
    </source>
</evidence>
<reference evidence="1 2" key="1">
    <citation type="submission" date="2015-12" db="EMBL/GenBank/DDBJ databases">
        <title>Diversity of Burkholderia near neighbor genomes.</title>
        <authorList>
            <person name="Sahl J."/>
            <person name="Wagner D."/>
            <person name="Keim P."/>
        </authorList>
    </citation>
    <scope>NUCLEOTIDE SEQUENCE [LARGE SCALE GENOMIC DNA]</scope>
    <source>
        <strain evidence="1 2">MSMB0783</strain>
    </source>
</reference>
<dbReference type="Proteomes" id="UP000243680">
    <property type="component" value="Chromosome 3"/>
</dbReference>
<organism evidence="1 2">
    <name type="scientific">Burkholderia ubonensis</name>
    <dbReference type="NCBI Taxonomy" id="101571"/>
    <lineage>
        <taxon>Bacteria</taxon>
        <taxon>Pseudomonadati</taxon>
        <taxon>Pseudomonadota</taxon>
        <taxon>Betaproteobacteria</taxon>
        <taxon>Burkholderiales</taxon>
        <taxon>Burkholderiaceae</taxon>
        <taxon>Burkholderia</taxon>
        <taxon>Burkholderia cepacia complex</taxon>
    </lineage>
</organism>
<name>A0A1B4LHQ5_9BURK</name>
<protein>
    <submittedName>
        <fullName evidence="1">Uncharacterized protein</fullName>
    </submittedName>
</protein>
<dbReference type="RefSeq" id="WP_059461609.1">
    <property type="nucleotide sequence ID" value="NZ_CP013421.1"/>
</dbReference>
<evidence type="ECO:0000313" key="2">
    <source>
        <dbReference type="Proteomes" id="UP000243680"/>
    </source>
</evidence>
<dbReference type="AlphaFoldDB" id="A0A1B4LHQ5"/>
<proteinExistence type="predicted"/>
<sequence>MIALIALMPAAVRPGAVPGSRRHAAYAAAFPSPDRLPFMKIRPLLVRSARLALVAIAAGFVLSGCAAAQPDGPGDCVGPPDFCVPFFGS</sequence>